<protein>
    <submittedName>
        <fullName evidence="2">Uncharacterized protein</fullName>
    </submittedName>
</protein>
<dbReference type="AlphaFoldDB" id="A0A426TU83"/>
<evidence type="ECO:0000313" key="3">
    <source>
        <dbReference type="Proteomes" id="UP000280307"/>
    </source>
</evidence>
<keyword evidence="1" id="KW-0812">Transmembrane</keyword>
<proteinExistence type="predicted"/>
<gene>
    <name evidence="2" type="ORF">EI684_17380</name>
</gene>
<organism evidence="2 3">
    <name type="scientific">Candidatus Viridilinea halotolerans</name>
    <dbReference type="NCBI Taxonomy" id="2491704"/>
    <lineage>
        <taxon>Bacteria</taxon>
        <taxon>Bacillati</taxon>
        <taxon>Chloroflexota</taxon>
        <taxon>Chloroflexia</taxon>
        <taxon>Chloroflexales</taxon>
        <taxon>Chloroflexineae</taxon>
        <taxon>Oscillochloridaceae</taxon>
        <taxon>Candidatus Viridilinea</taxon>
    </lineage>
</organism>
<reference evidence="2 3" key="1">
    <citation type="submission" date="2018-12" db="EMBL/GenBank/DDBJ databases">
        <title>Genome Sequence of Candidatus Viridilinea halotolerans isolated from saline sulfide-rich spring.</title>
        <authorList>
            <person name="Grouzdev D.S."/>
            <person name="Burganskaya E.I."/>
            <person name="Krutkina M.S."/>
            <person name="Sukhacheva M.V."/>
            <person name="Gorlenko V.M."/>
        </authorList>
    </citation>
    <scope>NUCLEOTIDE SEQUENCE [LARGE SCALE GENOMIC DNA]</scope>
    <source>
        <strain evidence="2">Chok-6</strain>
    </source>
</reference>
<feature type="transmembrane region" description="Helical" evidence="1">
    <location>
        <begin position="84"/>
        <end position="102"/>
    </location>
</feature>
<feature type="transmembrane region" description="Helical" evidence="1">
    <location>
        <begin position="60"/>
        <end position="78"/>
    </location>
</feature>
<comment type="caution">
    <text evidence="2">The sequence shown here is derived from an EMBL/GenBank/DDBJ whole genome shotgun (WGS) entry which is preliminary data.</text>
</comment>
<name>A0A426TU83_9CHLR</name>
<keyword evidence="1" id="KW-0472">Membrane</keyword>
<evidence type="ECO:0000313" key="2">
    <source>
        <dbReference type="EMBL" id="RRR68622.1"/>
    </source>
</evidence>
<evidence type="ECO:0000256" key="1">
    <source>
        <dbReference type="SAM" id="Phobius"/>
    </source>
</evidence>
<feature type="transmembrane region" description="Helical" evidence="1">
    <location>
        <begin position="161"/>
        <end position="179"/>
    </location>
</feature>
<keyword evidence="1" id="KW-1133">Transmembrane helix</keyword>
<dbReference type="EMBL" id="RSAS01000705">
    <property type="protein sequence ID" value="RRR68622.1"/>
    <property type="molecule type" value="Genomic_DNA"/>
</dbReference>
<sequence length="358" mass="38113">MRDARELAALLSLLHEQARPRMAGSPAEATMAALVNGRLRRANMGVATYPLRVVCQPGRVYVLLGLLGAAAFVLSPLLPLPSLLLALTLLLALLVTSFGVALPPLGRRGASQTITGVRAIEGAAGLAPRSPRWRLVVLAPLDSSLAWQGLQSIAGPSRRAVLLRCAAVGFVILGSLAALLLPATWWWLLGLPGAIGSLWLALAASQPPTAALPDSNIPALATLLRLAQRTRSMQQVELWVAAVGASASDSRGMALVLSQLPFERENTIFIALEQLSDDQLGLVTSRADDPLLQQLLQDVALPTWPAQHQTTQLAPLLQRHGYRTLSLVTHPSGTRLAEAQLVELATQVVLQMLVRLDA</sequence>
<accession>A0A426TU83</accession>
<dbReference type="Proteomes" id="UP000280307">
    <property type="component" value="Unassembled WGS sequence"/>
</dbReference>